<evidence type="ECO:0000313" key="2">
    <source>
        <dbReference type="EMBL" id="KAF0760461.1"/>
    </source>
</evidence>
<feature type="non-terminal residue" evidence="2">
    <location>
        <position position="180"/>
    </location>
</feature>
<dbReference type="EMBL" id="VJMI01008772">
    <property type="protein sequence ID" value="KAF0760461.1"/>
    <property type="molecule type" value="Genomic_DNA"/>
</dbReference>
<keyword evidence="1" id="KW-0812">Transmembrane</keyword>
<feature type="transmembrane region" description="Helical" evidence="1">
    <location>
        <begin position="99"/>
        <end position="122"/>
    </location>
</feature>
<dbReference type="AlphaFoldDB" id="A0A6A5AQ71"/>
<accession>A0A6A5AQ71</accession>
<name>A0A6A5AQ71_APHAT</name>
<evidence type="ECO:0000256" key="1">
    <source>
        <dbReference type="SAM" id="Phobius"/>
    </source>
</evidence>
<feature type="transmembrane region" description="Helical" evidence="1">
    <location>
        <begin position="60"/>
        <end position="78"/>
    </location>
</feature>
<sequence>MPALELFGRRSRVGSDDFFCPALLQFMFQIPFVLVCVLYVSTYRTCSTMQIHNLSGLGFWYMLLSIPVLAFLMIMNVLELHVSSQGTIITHESRILMKPLVVVHFAWAVGMFGGGTAGVVLYAMDQLCFPDANFVLVVAVGYLANVLGMVLFACLVIGGTPVHQRRHSCDAHMDVVDPEN</sequence>
<feature type="transmembrane region" description="Helical" evidence="1">
    <location>
        <begin position="134"/>
        <end position="158"/>
    </location>
</feature>
<gene>
    <name evidence="2" type="ORF">AaE_003562</name>
</gene>
<comment type="caution">
    <text evidence="2">The sequence shown here is derived from an EMBL/GenBank/DDBJ whole genome shotgun (WGS) entry which is preliminary data.</text>
</comment>
<dbReference type="Proteomes" id="UP000469452">
    <property type="component" value="Unassembled WGS sequence"/>
</dbReference>
<keyword evidence="1" id="KW-1133">Transmembrane helix</keyword>
<evidence type="ECO:0008006" key="4">
    <source>
        <dbReference type="Google" id="ProtNLM"/>
    </source>
</evidence>
<keyword evidence="1" id="KW-0472">Membrane</keyword>
<dbReference type="VEuPathDB" id="FungiDB:H257_10685"/>
<feature type="transmembrane region" description="Helical" evidence="1">
    <location>
        <begin position="18"/>
        <end position="40"/>
    </location>
</feature>
<evidence type="ECO:0000313" key="3">
    <source>
        <dbReference type="Proteomes" id="UP000469452"/>
    </source>
</evidence>
<proteinExistence type="predicted"/>
<protein>
    <recommendedName>
        <fullName evidence="4">Transmembrane protein</fullName>
    </recommendedName>
</protein>
<reference evidence="2 3" key="1">
    <citation type="submission" date="2019-06" db="EMBL/GenBank/DDBJ databases">
        <title>Genomics analysis of Aphanomyces spp. identifies a new class of oomycete effector associated with host adaptation.</title>
        <authorList>
            <person name="Gaulin E."/>
        </authorList>
    </citation>
    <scope>NUCLEOTIDE SEQUENCE [LARGE SCALE GENOMIC DNA]</scope>
    <source>
        <strain evidence="2 3">E</strain>
    </source>
</reference>
<organism evidence="2 3">
    <name type="scientific">Aphanomyces astaci</name>
    <name type="common">Crayfish plague agent</name>
    <dbReference type="NCBI Taxonomy" id="112090"/>
    <lineage>
        <taxon>Eukaryota</taxon>
        <taxon>Sar</taxon>
        <taxon>Stramenopiles</taxon>
        <taxon>Oomycota</taxon>
        <taxon>Saprolegniomycetes</taxon>
        <taxon>Saprolegniales</taxon>
        <taxon>Verrucalvaceae</taxon>
        <taxon>Aphanomyces</taxon>
    </lineage>
</organism>